<feature type="compositionally biased region" description="Low complexity" evidence="1">
    <location>
        <begin position="364"/>
        <end position="373"/>
    </location>
</feature>
<sequence>MVDSVYGGSAAAFPATASAGGAGAGATRFTSVAQLHAREAGASLSSLMDALSRLEVLFRASGEALCATTQSSAPDPRTENVARRDRDERAPSTEPKQTALQVPSTLDALATAAARCDAEVGQQLAVLRRGVSALAQELSALSERYPSMNAKGSWAGATGGAGSPSSPPAATLRTPQIMARGVGSDVAVPSSGLGASSAASSAARPAMPAASTRPVSAASPPLRAAASPSRTAPPAESTASPPLAFSLVDRPELQVPAAQLPHAACVENVKKYLSHCVEWPPRPREQRRARPPQGMHGGRAWKREDSNDDGRGGGEASQLKSPDGQPTRSGLGGDSTHQRSETDEFLRRLTEESPYELSEEEQQQQRQLSGSAAADRRASSKAAITGSGKRHRSHGPVQTTPTRRTPRRRTRSTKANGADAQPQQASRRRGRPTLQESVDALVLGQLRADGIALPAPMEAELCWCEEDDVSAVSQGAEAASGVAAAARSAKPAAKGAKRLSDGSSGRGYSSATGDVEADFAVVLQEVRTLVQHGQRGSVCRGSLTTTSAGSAKELSTGVDNPRSELSRVSAQLSTRLPTTSTWLAQIHDFCALLEDMAIAAAAGDADATASAEEDRQEGSKTGFTRRSQTSATSLTRERVSAAPKAFSFSSSAASSPNRSSSDAAAAASASDFSTVADELFSSAEEVEGSNDGESGDGQRHRTKRTPVTSAATAAAAVVEASPISLMTSLEHSVSIAQPSLHSSQSSSAAPSSFRDTSRSAEPHQDEAGAEADEGEPSAPTQPSRGLQATVALADVWLGGFDVPGVRVDGSGATATHAVPTAVGAASNRGSAPSAPAPTISSSPDQQHLPLRQQRTPTTGARALAEQHSCSHEAQKHWQQTLQQRQDALLHRRCVRVRADTPVSPAESPPPITVAAGASATDDAVPQRTWVQCMGGGKVAPVMDHKAAAEHLRALCALLQTDLIVISALQELSALMRTTPVAVSADTEARNGKAAPQPSSPCSFFAAATRLLVSLQQHRKIQARSAQEAYMLHDGSNPATISSQSAHTLTSISDPLTPPGRRGVAMTGGDGTGAAPLMLSVLHPMSALGYIPMLRSVASTAVDRLLSGDSDGAGDTLSHEEHLTRYILAVAPYLLAWETGAAETGNCDGAPRQEVPHPHEPVSPVGGEGTLPLASALCAASPSRLPLPVWVYVESLTTTLLEEARKLNAMYELYVLLVAEATLQSRRSGAGCAADLSKATSTAFSLAPMWHGGTDETLMSYVRRRGRAASIAQGTGVLGMAVSLDNGLEKYVTPISAYLLNSFDQLEGRHLLHSVFQEVQLSDVVARVRARREHKMGSSPAGRRRSPGAPSADDEEGLDNFSLLPGTLSSPALRSAASAQPSMRATEQRTSSGRGGGSVENDVDQPAEQQRRGDSESETTRQRRGRGTARRLINLSGPGQTRHAIIEGFVRYLTGDRRRSGTLSGGANSPSHGTDQRSGTESGGSPSQQRASSHTASHHHSGLTLDVPHTSSLLQEMDARLEAGASNVALIRSVERMLDTGSLVDALNVGKVLPHKQAELSTRHYFNARAATFTTRHTLPSYTAACVSVVQCRWQPVFQSTMCFCPVTRRRCLDPLVCGALLICATLPPQEIICSAPDPSQSSTPTHGVSGGPAEVATGPATGTAAATNANRQLPNTIRALRSRFERSTESSRPAQQRQVQAPSPRSNLPQPESTALRQGRRAFLLRGPSMMPDAITISRIMTRAVTALYADSAVLASDRDEGREEEDQEGGATTATAAAAAVTPLNNDAFHVLRAVTVPLDMPPVTRNLLASPDRAYASLLNPPTLLECGHVVSHKTYLDLRTTARRTNRNAAAVAAAGTTTVVCCPYCSKVTAVKDAVTLMPYGGFSKTRYGDSLEGWSAVDKVAKFSQAVGRVSGGRGTAILIALIDGKAQLIDTPSIGLLGNSGNNGSNLSHGLTHWHRSDGCRSTQRAQQPSNSGWCAGRPGASRSSTTPQSPPALGVLLTTSYVLRSPQDMADASVCFLDQPIVGMAALLGREPKPMHVGLCSAFGFVSSVATPKKEREYTCRTSTVATACRSRLDDEPDYLLYAAAAGDSEEDETEEIGFTLTYCEVFPTHDDATYPKERSPPLNPSQPGGSHGCSAESAMSSPSERGPSYEGGAGLGKEADGTAASLSEFALPRERGAKGVASDAAHAAGGPQANRLASDAARRRFSGAQDSLCQVQPLHVPLLLSAIPAIKVGDVHLMITHVNDGRRSYRVQRVAAVFADYCLYEPTSFGEVTCSGGPVFNMQGDFIGVQHERNGQSLCLLIKSIVRHLFDAGLLGMCRAPISAETIKQREVHARPGDAVFSAMTTRLPAFSGSNRMPPLKTNNCPTSLRCTGAAAASDGAERGGHSASSSRLPAVPLGSKSPATLRAERDFTVDATGTTMAPSLATMSNFGSPRTLHGRPADSTANSSCKSVRPAEGGAGVADAVAAAALPLIPPSKPLSQCVPSFEEVFAEFFDGADSLPHILYAFPYCPPLVKITMESLAQVKREDELERIVAVGGVGAILEAIDGHPQEEQIVTSALAALCRICLCERNLAIFLHLDGVVTVMEIMKEYVRQQAVLQWGIRTLLCATDMSCPSAAASAELMVRSSAPELLVNVLRVHGAAPRKTATRQSQPNHLIRWDCDLIANLLMANPRLTTLFLREDFLTLLLQLSRDDADNAFLMEGFAHVFCAFVQCFTEEDEPPPPHILQVAPAPGFKRHPAMPSPNNSPAPRFRELSVHGGASNPNRAAHCSGGDHVCRGGRESPASSAPATSSLYSPNTIATSPHKVSFFFLCDIMSHDTDGRLARAVLDVCEAALDPKNSITAHRGRPEVVLMRCLETLRLLLTWGLLRLPRGEAMLSAVEGLTVLGFASTLAMPPTCFSAPSSPRSLPSFSQDTARLLLICQRVRRESTSSSELVVRAEAVQRLLLRGSRMSGVVCAGA</sequence>
<feature type="compositionally biased region" description="Basic and acidic residues" evidence="1">
    <location>
        <begin position="76"/>
        <end position="91"/>
    </location>
</feature>
<feature type="region of interest" description="Disordered" evidence="1">
    <location>
        <begin position="1635"/>
        <end position="1672"/>
    </location>
</feature>
<feature type="region of interest" description="Disordered" evidence="1">
    <location>
        <begin position="823"/>
        <end position="860"/>
    </location>
</feature>
<dbReference type="VEuPathDB" id="TriTrypDB:LdCL_260012700"/>
<feature type="compositionally biased region" description="Polar residues" evidence="1">
    <location>
        <begin position="318"/>
        <end position="328"/>
    </location>
</feature>
<accession>A0A504WYZ9</accession>
<feature type="region of interest" description="Disordered" evidence="1">
    <location>
        <begin position="2384"/>
        <end position="2410"/>
    </location>
</feature>
<dbReference type="Proteomes" id="UP000318447">
    <property type="component" value="Unassembled WGS sequence"/>
</dbReference>
<feature type="compositionally biased region" description="Polar residues" evidence="1">
    <location>
        <begin position="1637"/>
        <end position="1646"/>
    </location>
</feature>
<feature type="compositionally biased region" description="Basic and acidic residues" evidence="1">
    <location>
        <begin position="755"/>
        <end position="766"/>
    </location>
</feature>
<feature type="region of interest" description="Disordered" evidence="1">
    <location>
        <begin position="736"/>
        <end position="784"/>
    </location>
</feature>
<dbReference type="InterPro" id="IPR045098">
    <property type="entry name" value="Fyv10_fam"/>
</dbReference>
<feature type="region of interest" description="Disordered" evidence="1">
    <location>
        <begin position="682"/>
        <end position="710"/>
    </location>
</feature>
<feature type="compositionally biased region" description="Low complexity" evidence="1">
    <location>
        <begin position="2793"/>
        <end position="2807"/>
    </location>
</feature>
<protein>
    <submittedName>
        <fullName evidence="2">Uncharacterized protein</fullName>
    </submittedName>
</protein>
<feature type="region of interest" description="Disordered" evidence="1">
    <location>
        <begin position="2433"/>
        <end position="2462"/>
    </location>
</feature>
<feature type="compositionally biased region" description="Basic and acidic residues" evidence="1">
    <location>
        <begin position="336"/>
        <end position="351"/>
    </location>
</feature>
<dbReference type="VEuPathDB" id="TriTrypDB:LdCL_260012600"/>
<feature type="region of interest" description="Disordered" evidence="1">
    <location>
        <begin position="2119"/>
        <end position="2165"/>
    </location>
</feature>
<feature type="compositionally biased region" description="Low complexity" evidence="1">
    <location>
        <begin position="830"/>
        <end position="843"/>
    </location>
</feature>
<feature type="compositionally biased region" description="Low complexity" evidence="1">
    <location>
        <begin position="736"/>
        <end position="752"/>
    </location>
</feature>
<feature type="compositionally biased region" description="Polar residues" evidence="1">
    <location>
        <begin position="1693"/>
        <end position="1716"/>
    </location>
</feature>
<dbReference type="GO" id="GO:0043161">
    <property type="term" value="P:proteasome-mediated ubiquitin-dependent protein catabolic process"/>
    <property type="evidence" value="ECO:0007669"/>
    <property type="project" value="InterPro"/>
</dbReference>
<dbReference type="VEuPathDB" id="TriTrypDB:LDHU3_26.0910"/>
<feature type="compositionally biased region" description="Low complexity" evidence="1">
    <location>
        <begin position="1651"/>
        <end position="1670"/>
    </location>
</feature>
<feature type="compositionally biased region" description="Acidic residues" evidence="1">
    <location>
        <begin position="684"/>
        <end position="694"/>
    </location>
</feature>
<dbReference type="GO" id="GO:0034657">
    <property type="term" value="C:GID complex"/>
    <property type="evidence" value="ECO:0007669"/>
    <property type="project" value="TreeGrafter"/>
</dbReference>
<feature type="region of interest" description="Disordered" evidence="1">
    <location>
        <begin position="2779"/>
        <end position="2807"/>
    </location>
</feature>
<dbReference type="InterPro" id="IPR016024">
    <property type="entry name" value="ARM-type_fold"/>
</dbReference>
<feature type="compositionally biased region" description="Acidic residues" evidence="1">
    <location>
        <begin position="353"/>
        <end position="362"/>
    </location>
</feature>
<feature type="region of interest" description="Disordered" evidence="1">
    <location>
        <begin position="1331"/>
        <end position="1438"/>
    </location>
</feature>
<feature type="compositionally biased region" description="Low complexity" evidence="1">
    <location>
        <begin position="1367"/>
        <end position="1381"/>
    </location>
</feature>
<organism evidence="2 3">
    <name type="scientific">Leishmania donovani</name>
    <dbReference type="NCBI Taxonomy" id="5661"/>
    <lineage>
        <taxon>Eukaryota</taxon>
        <taxon>Discoba</taxon>
        <taxon>Euglenozoa</taxon>
        <taxon>Kinetoplastea</taxon>
        <taxon>Metakinetoplastina</taxon>
        <taxon>Trypanosomatida</taxon>
        <taxon>Trypanosomatidae</taxon>
        <taxon>Leishmaniinae</taxon>
        <taxon>Leishmania</taxon>
    </lineage>
</organism>
<feature type="region of interest" description="Disordered" evidence="1">
    <location>
        <begin position="486"/>
        <end position="510"/>
    </location>
</feature>
<dbReference type="SUPFAM" id="SSF48371">
    <property type="entry name" value="ARM repeat"/>
    <property type="match status" value="1"/>
</dbReference>
<dbReference type="VEuPathDB" id="TriTrypDB:LDHU3_26.0900"/>
<dbReference type="InterPro" id="IPR011989">
    <property type="entry name" value="ARM-like"/>
</dbReference>
<name>A0A504WYZ9_LEIDO</name>
<evidence type="ECO:0000313" key="2">
    <source>
        <dbReference type="EMBL" id="TPP41113.1"/>
    </source>
</evidence>
<feature type="region of interest" description="Disordered" evidence="1">
    <location>
        <begin position="204"/>
        <end position="242"/>
    </location>
</feature>
<feature type="compositionally biased region" description="Basic and acidic residues" evidence="1">
    <location>
        <begin position="301"/>
        <end position="312"/>
    </location>
</feature>
<comment type="caution">
    <text evidence="2">The sequence shown here is derived from an EMBL/GenBank/DDBJ whole genome shotgun (WGS) entry which is preliminary data.</text>
</comment>
<feature type="compositionally biased region" description="Polar residues" evidence="1">
    <location>
        <begin position="619"/>
        <end position="634"/>
    </location>
</feature>
<feature type="region of interest" description="Disordered" evidence="1">
    <location>
        <begin position="1456"/>
        <end position="1504"/>
    </location>
</feature>
<dbReference type="VEuPathDB" id="TriTrypDB:LdBPK_260690.1"/>
<feature type="region of interest" description="Disordered" evidence="1">
    <location>
        <begin position="1684"/>
        <end position="1716"/>
    </location>
</feature>
<feature type="compositionally biased region" description="Polar residues" evidence="1">
    <location>
        <begin position="1966"/>
        <end position="1979"/>
    </location>
</feature>
<dbReference type="Gene3D" id="1.25.10.10">
    <property type="entry name" value="Leucine-rich Repeat Variant"/>
    <property type="match status" value="1"/>
</dbReference>
<feature type="compositionally biased region" description="Polar residues" evidence="1">
    <location>
        <begin position="501"/>
        <end position="510"/>
    </location>
</feature>
<dbReference type="GO" id="GO:0004842">
    <property type="term" value="F:ubiquitin-protein transferase activity"/>
    <property type="evidence" value="ECO:0007669"/>
    <property type="project" value="InterPro"/>
</dbReference>
<feature type="compositionally biased region" description="Basic and acidic residues" evidence="1">
    <location>
        <begin position="1408"/>
        <end position="1420"/>
    </location>
</feature>
<dbReference type="EMBL" id="RHLC01000017">
    <property type="protein sequence ID" value="TPP41113.1"/>
    <property type="molecule type" value="Genomic_DNA"/>
</dbReference>
<feature type="region of interest" description="Disordered" evidence="1">
    <location>
        <begin position="899"/>
        <end position="919"/>
    </location>
</feature>
<proteinExistence type="predicted"/>
<dbReference type="PANTHER" id="PTHR12170">
    <property type="entry name" value="MACROPHAGE ERYTHROBLAST ATTACHER-RELATED"/>
    <property type="match status" value="1"/>
</dbReference>
<feature type="region of interest" description="Disordered" evidence="1">
    <location>
        <begin position="68"/>
        <end position="99"/>
    </location>
</feature>
<feature type="region of interest" description="Disordered" evidence="1">
    <location>
        <begin position="1962"/>
        <end position="1998"/>
    </location>
</feature>
<feature type="region of interest" description="Disordered" evidence="1">
    <location>
        <begin position="608"/>
        <end position="638"/>
    </location>
</feature>
<dbReference type="GO" id="GO:0005737">
    <property type="term" value="C:cytoplasm"/>
    <property type="evidence" value="ECO:0007669"/>
    <property type="project" value="TreeGrafter"/>
</dbReference>
<feature type="compositionally biased region" description="Polar residues" evidence="1">
    <location>
        <begin position="1460"/>
        <end position="1489"/>
    </location>
</feature>
<feature type="region of interest" description="Disordered" evidence="1">
    <location>
        <begin position="281"/>
        <end position="434"/>
    </location>
</feature>
<dbReference type="PANTHER" id="PTHR12170:SF2">
    <property type="entry name" value="E3 UBIQUITIN-PROTEIN TRANSFERASE MAEA"/>
    <property type="match status" value="1"/>
</dbReference>
<feature type="compositionally biased region" description="Polar residues" evidence="1">
    <location>
        <begin position="1382"/>
        <end position="1391"/>
    </location>
</feature>
<reference evidence="3" key="1">
    <citation type="submission" date="2019-02" db="EMBL/GenBank/DDBJ databases">
        <title>FDA dAtabase for Regulatory Grade micrObial Sequences (FDA-ARGOS): Supporting development and validation of Infectious Disease Dx tests.</title>
        <authorList>
            <person name="Duncan R."/>
            <person name="Fisher C."/>
            <person name="Tallon L."/>
            <person name="Sadzewicz L."/>
            <person name="Sengamalay N."/>
            <person name="Ott S."/>
            <person name="Godinez A."/>
            <person name="Nagaraj S."/>
            <person name="Vavikolanu K."/>
            <person name="Nadendla S."/>
            <person name="Aluvathingal J."/>
            <person name="Sichtig H."/>
        </authorList>
    </citation>
    <scope>NUCLEOTIDE SEQUENCE [LARGE SCALE GENOMIC DNA]</scope>
    <source>
        <strain evidence="3">FDAARGOS_361</strain>
    </source>
</reference>
<dbReference type="VEuPathDB" id="TriTrypDB:LdBPK_260700.1"/>
<evidence type="ECO:0000313" key="3">
    <source>
        <dbReference type="Proteomes" id="UP000318447"/>
    </source>
</evidence>
<gene>
    <name evidence="2" type="ORF">CGC21_31720</name>
</gene>
<dbReference type="GO" id="GO:0005634">
    <property type="term" value="C:nucleus"/>
    <property type="evidence" value="ECO:0007669"/>
    <property type="project" value="TreeGrafter"/>
</dbReference>
<evidence type="ECO:0000256" key="1">
    <source>
        <dbReference type="SAM" id="MobiDB-lite"/>
    </source>
</evidence>